<feature type="transmembrane region" description="Helical" evidence="8">
    <location>
        <begin position="214"/>
        <end position="237"/>
    </location>
</feature>
<feature type="transmembrane region" description="Helical" evidence="8">
    <location>
        <begin position="268"/>
        <end position="292"/>
    </location>
</feature>
<keyword evidence="7 8" id="KW-0472">Membrane</keyword>
<comment type="caution">
    <text evidence="9">The sequence shown here is derived from an EMBL/GenBank/DDBJ whole genome shotgun (WGS) entry which is preliminary data.</text>
</comment>
<keyword evidence="4" id="KW-0309">Germination</keyword>
<feature type="transmembrane region" description="Helical" evidence="8">
    <location>
        <begin position="304"/>
        <end position="324"/>
    </location>
</feature>
<dbReference type="EMBL" id="JAGFNZ010000001">
    <property type="protein sequence ID" value="MBW7572010.1"/>
    <property type="molecule type" value="Genomic_DNA"/>
</dbReference>
<comment type="subcellular location">
    <subcellularLocation>
        <location evidence="1">Membrane</location>
        <topology evidence="1">Multi-pass membrane protein</topology>
    </subcellularLocation>
</comment>
<keyword evidence="3" id="KW-0813">Transport</keyword>
<dbReference type="NCBIfam" id="TIGR00912">
    <property type="entry name" value="2A0309"/>
    <property type="match status" value="1"/>
</dbReference>
<sequence>MERISSYQLFSMTVLFQVGTTIIFGFSSSAGRDAWISCLISTGIGVLTVSLYLFLMKSQPGLTLVEWFPAQFGRWIGTPIAWMYPLLFIYDAGRAMGDIKDLISVTILPLTPHFVIMIALLAVIAYALYGGIENLARIGGIWMPIMLFLYLIVVVLIAVSGIIDFRNIQPFVDKGWGNVMKAVWPLGITQTFGESIEFAMIWPLVKEEKKIVKYTLVATMTSGLLICSIDIFAILVLSEKYFSNSLYPIYTLVQQIEVSDFIENLDSISVILFLTTAFFKTGLHIFSAVYGMQKLLKTKSYKTFILPVTAAVAFLALTMARSVLEHFEAGLKILPYNLWVPLFYILPALLFIVVAIKRLKQVKQKNAHS</sequence>
<evidence type="ECO:0000256" key="2">
    <source>
        <dbReference type="ARBA" id="ARBA00007998"/>
    </source>
</evidence>
<proteinExistence type="inferred from homology"/>
<evidence type="ECO:0000256" key="7">
    <source>
        <dbReference type="ARBA" id="ARBA00023136"/>
    </source>
</evidence>
<accession>A0ABS7DL57</accession>
<comment type="similarity">
    <text evidence="2">Belongs to the amino acid-polyamine-organocation (APC) superfamily. Spore germination protein (SGP) (TC 2.A.3.9) family.</text>
</comment>
<reference evidence="9 10" key="1">
    <citation type="submission" date="2021-03" db="EMBL/GenBank/DDBJ databases">
        <title>Caproiciproducens sp. nov. isolated from feces of cow.</title>
        <authorList>
            <person name="Choi J.-Y."/>
        </authorList>
    </citation>
    <scope>NUCLEOTIDE SEQUENCE [LARGE SCALE GENOMIC DNA]</scope>
    <source>
        <strain evidence="9 10">AGMB10547</strain>
    </source>
</reference>
<evidence type="ECO:0000256" key="8">
    <source>
        <dbReference type="SAM" id="Phobius"/>
    </source>
</evidence>
<feature type="transmembrane region" description="Helical" evidence="8">
    <location>
        <begin position="67"/>
        <end position="90"/>
    </location>
</feature>
<feature type="transmembrane region" description="Helical" evidence="8">
    <location>
        <begin position="141"/>
        <end position="163"/>
    </location>
</feature>
<feature type="transmembrane region" description="Helical" evidence="8">
    <location>
        <begin position="110"/>
        <end position="129"/>
    </location>
</feature>
<evidence type="ECO:0000256" key="4">
    <source>
        <dbReference type="ARBA" id="ARBA00022544"/>
    </source>
</evidence>
<feature type="transmembrane region" description="Helical" evidence="8">
    <location>
        <begin position="7"/>
        <end position="28"/>
    </location>
</feature>
<evidence type="ECO:0000256" key="6">
    <source>
        <dbReference type="ARBA" id="ARBA00022989"/>
    </source>
</evidence>
<keyword evidence="5 8" id="KW-0812">Transmembrane</keyword>
<keyword evidence="10" id="KW-1185">Reference proteome</keyword>
<feature type="transmembrane region" description="Helical" evidence="8">
    <location>
        <begin position="336"/>
        <end position="356"/>
    </location>
</feature>
<dbReference type="InterPro" id="IPR004761">
    <property type="entry name" value="Spore_GerAB"/>
</dbReference>
<name>A0ABS7DL57_9FIRM</name>
<evidence type="ECO:0000256" key="5">
    <source>
        <dbReference type="ARBA" id="ARBA00022692"/>
    </source>
</evidence>
<keyword evidence="6 8" id="KW-1133">Transmembrane helix</keyword>
<evidence type="ECO:0000313" key="9">
    <source>
        <dbReference type="EMBL" id="MBW7572010.1"/>
    </source>
</evidence>
<dbReference type="Proteomes" id="UP000719942">
    <property type="component" value="Unassembled WGS sequence"/>
</dbReference>
<dbReference type="RefSeq" id="WP_219964375.1">
    <property type="nucleotide sequence ID" value="NZ_JAGFNZ010000001.1"/>
</dbReference>
<evidence type="ECO:0000256" key="1">
    <source>
        <dbReference type="ARBA" id="ARBA00004141"/>
    </source>
</evidence>
<dbReference type="PANTHER" id="PTHR34975">
    <property type="entry name" value="SPORE GERMINATION PROTEIN A2"/>
    <property type="match status" value="1"/>
</dbReference>
<evidence type="ECO:0000256" key="3">
    <source>
        <dbReference type="ARBA" id="ARBA00022448"/>
    </source>
</evidence>
<gene>
    <name evidence="9" type="ORF">J5W02_04225</name>
</gene>
<evidence type="ECO:0000313" key="10">
    <source>
        <dbReference type="Proteomes" id="UP000719942"/>
    </source>
</evidence>
<dbReference type="PANTHER" id="PTHR34975:SF2">
    <property type="entry name" value="SPORE GERMINATION PROTEIN A2"/>
    <property type="match status" value="1"/>
</dbReference>
<feature type="transmembrane region" description="Helical" evidence="8">
    <location>
        <begin position="34"/>
        <end position="55"/>
    </location>
</feature>
<protein>
    <submittedName>
        <fullName evidence="9">Endospore germination permease</fullName>
    </submittedName>
</protein>
<dbReference type="Pfam" id="PF03845">
    <property type="entry name" value="Spore_permease"/>
    <property type="match status" value="1"/>
</dbReference>
<organism evidence="9 10">
    <name type="scientific">Caproiciproducens faecalis</name>
    <dbReference type="NCBI Taxonomy" id="2820301"/>
    <lineage>
        <taxon>Bacteria</taxon>
        <taxon>Bacillati</taxon>
        <taxon>Bacillota</taxon>
        <taxon>Clostridia</taxon>
        <taxon>Eubacteriales</taxon>
        <taxon>Acutalibacteraceae</taxon>
        <taxon>Caproiciproducens</taxon>
    </lineage>
</organism>